<evidence type="ECO:0000256" key="3">
    <source>
        <dbReference type="ARBA" id="ARBA00022552"/>
    </source>
</evidence>
<dbReference type="InterPro" id="IPR057776">
    <property type="entry name" value="UTP23_sensor"/>
</dbReference>
<comment type="caution">
    <text evidence="9">The sequence shown here is derived from an EMBL/GenBank/DDBJ whole genome shotgun (WGS) entry which is preliminary data.</text>
</comment>
<feature type="domain" description="UTP23 sensor motif region" evidence="8">
    <location>
        <begin position="198"/>
        <end position="217"/>
    </location>
</feature>
<dbReference type="Proteomes" id="UP000654075">
    <property type="component" value="Unassembled WGS sequence"/>
</dbReference>
<dbReference type="OrthoDB" id="25675at2759"/>
<dbReference type="Gene3D" id="3.40.50.1010">
    <property type="entry name" value="5'-nuclease"/>
    <property type="match status" value="1"/>
</dbReference>
<keyword evidence="4" id="KW-0539">Nucleus</keyword>
<comment type="similarity">
    <text evidence="6">Belongs to the UTP23/FCF1 family. UTP23 subfamily.</text>
</comment>
<dbReference type="GO" id="GO:0032040">
    <property type="term" value="C:small-subunit processome"/>
    <property type="evidence" value="ECO:0007669"/>
    <property type="project" value="InterPro"/>
</dbReference>
<evidence type="ECO:0000256" key="5">
    <source>
        <dbReference type="ARBA" id="ARBA00037300"/>
    </source>
</evidence>
<dbReference type="CDD" id="cd08553">
    <property type="entry name" value="PIN_Fcf1-like"/>
    <property type="match status" value="1"/>
</dbReference>
<feature type="compositionally biased region" description="Basic and acidic residues" evidence="7">
    <location>
        <begin position="271"/>
        <end position="281"/>
    </location>
</feature>
<dbReference type="GO" id="GO:0006364">
    <property type="term" value="P:rRNA processing"/>
    <property type="evidence" value="ECO:0007669"/>
    <property type="project" value="UniProtKB-KW"/>
</dbReference>
<evidence type="ECO:0000256" key="6">
    <source>
        <dbReference type="ARBA" id="ARBA00038503"/>
    </source>
</evidence>
<proteinExistence type="inferred from homology"/>
<dbReference type="InterPro" id="IPR029060">
    <property type="entry name" value="PIN-like_dom_sf"/>
</dbReference>
<dbReference type="Pfam" id="PF24779">
    <property type="entry name" value="UTP23_sensor"/>
    <property type="match status" value="1"/>
</dbReference>
<evidence type="ECO:0000259" key="8">
    <source>
        <dbReference type="Pfam" id="PF24779"/>
    </source>
</evidence>
<evidence type="ECO:0000313" key="9">
    <source>
        <dbReference type="EMBL" id="CAE8624570.1"/>
    </source>
</evidence>
<evidence type="ECO:0000256" key="1">
    <source>
        <dbReference type="ARBA" id="ARBA00004604"/>
    </source>
</evidence>
<feature type="non-terminal residue" evidence="9">
    <location>
        <position position="1"/>
    </location>
</feature>
<keyword evidence="3" id="KW-0698">rRNA processing</keyword>
<dbReference type="SUPFAM" id="SSF88723">
    <property type="entry name" value="PIN domain-like"/>
    <property type="match status" value="1"/>
</dbReference>
<comment type="subcellular location">
    <subcellularLocation>
        <location evidence="1">Nucleus</location>
        <location evidence="1">Nucleolus</location>
    </subcellularLocation>
</comment>
<dbReference type="Pfam" id="PF04900">
    <property type="entry name" value="Fcf1"/>
    <property type="match status" value="1"/>
</dbReference>
<evidence type="ECO:0000256" key="7">
    <source>
        <dbReference type="SAM" id="MobiDB-lite"/>
    </source>
</evidence>
<feature type="compositionally biased region" description="Basic residues" evidence="7">
    <location>
        <begin position="301"/>
        <end position="311"/>
    </location>
</feature>
<evidence type="ECO:0000256" key="4">
    <source>
        <dbReference type="ARBA" id="ARBA00023242"/>
    </source>
</evidence>
<reference evidence="9" key="1">
    <citation type="submission" date="2021-02" db="EMBL/GenBank/DDBJ databases">
        <authorList>
            <person name="Dougan E. K."/>
            <person name="Rhodes N."/>
            <person name="Thang M."/>
            <person name="Chan C."/>
        </authorList>
    </citation>
    <scope>NUCLEOTIDE SEQUENCE</scope>
</reference>
<accession>A0A813GCL5</accession>
<feature type="compositionally biased region" description="Low complexity" evidence="7">
    <location>
        <begin position="185"/>
        <end position="196"/>
    </location>
</feature>
<name>A0A813GCL5_POLGL</name>
<organism evidence="9 10">
    <name type="scientific">Polarella glacialis</name>
    <name type="common">Dinoflagellate</name>
    <dbReference type="NCBI Taxonomy" id="89957"/>
    <lineage>
        <taxon>Eukaryota</taxon>
        <taxon>Sar</taxon>
        <taxon>Alveolata</taxon>
        <taxon>Dinophyceae</taxon>
        <taxon>Suessiales</taxon>
        <taxon>Suessiaceae</taxon>
        <taxon>Polarella</taxon>
    </lineage>
</organism>
<sequence length="311" mass="34337">KPAGMRVKRHKNHRRILRFYRLSFGVQEPYHVLVDGTFLTHALQQKIHVKEQLPKLLEGRTTPMVTGCVLAELRSLGGPALGAAIIAKGYYRIKCGHEDAAVPAARCIADQIGSSNDRRFMVATQDLELVRAVRDVPGVPLLRLNGQVPQLEEPSRASRATAEASEEKKLRPSDWEKPKLPELQAKVAKAKALAEAPPKKRRGPKGANPLSCIKSKKEKAEKPVVAKPTVEEVQEEVKKPKRQRSRLMGNRTRDEAEARLSGSPCPIAVIKAEEEPRRDRPPTPPGPGPAAATDSQAERSRVKRKRPRGGP</sequence>
<protein>
    <recommendedName>
        <fullName evidence="8">UTP23 sensor motif region domain-containing protein</fullName>
    </recommendedName>
</protein>
<comment type="function">
    <text evidence="5">Involved in rRNA-processing and ribosome biogenesis.</text>
</comment>
<feature type="compositionally biased region" description="Basic and acidic residues" evidence="7">
    <location>
        <begin position="165"/>
        <end position="180"/>
    </location>
</feature>
<dbReference type="EMBL" id="CAJNNV010028424">
    <property type="protein sequence ID" value="CAE8624570.1"/>
    <property type="molecule type" value="Genomic_DNA"/>
</dbReference>
<dbReference type="OMA" id="CCMQALY"/>
<dbReference type="InterPro" id="IPR006984">
    <property type="entry name" value="Fcf1/UTP23"/>
</dbReference>
<dbReference type="PANTHER" id="PTHR12416">
    <property type="entry name" value="RRNA-PROCESSING PROTEIN UTP23 HOMOLOG"/>
    <property type="match status" value="1"/>
</dbReference>
<dbReference type="AlphaFoldDB" id="A0A813GCL5"/>
<evidence type="ECO:0000256" key="2">
    <source>
        <dbReference type="ARBA" id="ARBA00022517"/>
    </source>
</evidence>
<feature type="region of interest" description="Disordered" evidence="7">
    <location>
        <begin position="150"/>
        <end position="311"/>
    </location>
</feature>
<keyword evidence="10" id="KW-1185">Reference proteome</keyword>
<gene>
    <name evidence="9" type="ORF">PGLA1383_LOCUS41681</name>
</gene>
<evidence type="ECO:0000313" key="10">
    <source>
        <dbReference type="Proteomes" id="UP000654075"/>
    </source>
</evidence>
<keyword evidence="2" id="KW-0690">Ribosome biogenesis</keyword>
<dbReference type="FunFam" id="3.40.50.1010:FF:000006">
    <property type="entry name" value="rRNA-processing protein UTP23 homolog"/>
    <property type="match status" value="1"/>
</dbReference>